<dbReference type="AlphaFoldDB" id="A0A521EYW1"/>
<gene>
    <name evidence="2" type="ORF">SAMN06265348_109313</name>
</gene>
<dbReference type="GO" id="GO:0016740">
    <property type="term" value="F:transferase activity"/>
    <property type="evidence" value="ECO:0007669"/>
    <property type="project" value="UniProtKB-KW"/>
</dbReference>
<keyword evidence="2" id="KW-0808">Transferase</keyword>
<accession>A0A521EYW1</accession>
<evidence type="ECO:0000313" key="2">
    <source>
        <dbReference type="EMBL" id="SMO89026.1"/>
    </source>
</evidence>
<dbReference type="InterPro" id="IPR041633">
    <property type="entry name" value="Polbeta"/>
</dbReference>
<name>A0A521EYW1_9SPHI</name>
<evidence type="ECO:0000313" key="3">
    <source>
        <dbReference type="Proteomes" id="UP000320300"/>
    </source>
</evidence>
<evidence type="ECO:0000259" key="1">
    <source>
        <dbReference type="Pfam" id="PF18765"/>
    </source>
</evidence>
<keyword evidence="3" id="KW-1185">Reference proteome</keyword>
<reference evidence="2 3" key="1">
    <citation type="submission" date="2017-05" db="EMBL/GenBank/DDBJ databases">
        <authorList>
            <person name="Varghese N."/>
            <person name="Submissions S."/>
        </authorList>
    </citation>
    <scope>NUCLEOTIDE SEQUENCE [LARGE SCALE GENOMIC DNA]</scope>
    <source>
        <strain evidence="2 3">DSM 19036</strain>
    </source>
</reference>
<proteinExistence type="predicted"/>
<dbReference type="SUPFAM" id="SSF81301">
    <property type="entry name" value="Nucleotidyltransferase"/>
    <property type="match status" value="1"/>
</dbReference>
<dbReference type="Pfam" id="PF18765">
    <property type="entry name" value="Polbeta"/>
    <property type="match status" value="1"/>
</dbReference>
<sequence>MAKHGVIRAHLFGSAANGIMTDDSDINFMVSFKLDLNYTEYGDNYFQLMYALQSLLKKNVDLVAEETIPPSTSKNKRAKDCCFMTTEEKKLLTDILVGISSIDDHLEGRRILEE</sequence>
<dbReference type="Proteomes" id="UP000320300">
    <property type="component" value="Unassembled WGS sequence"/>
</dbReference>
<dbReference type="EMBL" id="FXTN01000009">
    <property type="protein sequence ID" value="SMO89026.1"/>
    <property type="molecule type" value="Genomic_DNA"/>
</dbReference>
<dbReference type="CDD" id="cd05403">
    <property type="entry name" value="NT_KNTase_like"/>
    <property type="match status" value="1"/>
</dbReference>
<protein>
    <submittedName>
        <fullName evidence="2">Nucleotidyltransferase domain-containing protein</fullName>
    </submittedName>
</protein>
<dbReference type="Gene3D" id="3.30.460.10">
    <property type="entry name" value="Beta Polymerase, domain 2"/>
    <property type="match status" value="1"/>
</dbReference>
<dbReference type="InterPro" id="IPR043519">
    <property type="entry name" value="NT_sf"/>
</dbReference>
<organism evidence="2 3">
    <name type="scientific">Pedobacter westerhofensis</name>
    <dbReference type="NCBI Taxonomy" id="425512"/>
    <lineage>
        <taxon>Bacteria</taxon>
        <taxon>Pseudomonadati</taxon>
        <taxon>Bacteroidota</taxon>
        <taxon>Sphingobacteriia</taxon>
        <taxon>Sphingobacteriales</taxon>
        <taxon>Sphingobacteriaceae</taxon>
        <taxon>Pedobacter</taxon>
    </lineage>
</organism>
<feature type="domain" description="Polymerase beta nucleotidyltransferase" evidence="1">
    <location>
        <begin position="5"/>
        <end position="74"/>
    </location>
</feature>